<keyword evidence="2" id="KW-1185">Reference proteome</keyword>
<dbReference type="SUPFAM" id="SSF53474">
    <property type="entry name" value="alpha/beta-Hydrolases"/>
    <property type="match status" value="1"/>
</dbReference>
<protein>
    <recommendedName>
        <fullName evidence="3">Alpha/beta hydrolase</fullName>
    </recommendedName>
</protein>
<dbReference type="Gene3D" id="3.40.50.1820">
    <property type="entry name" value="alpha/beta hydrolase"/>
    <property type="match status" value="1"/>
</dbReference>
<reference evidence="1 2" key="1">
    <citation type="submission" date="2020-02" db="EMBL/GenBank/DDBJ databases">
        <title>Rhodobacter translucens sp. nov., a novel bacterium isolated from activated sludge.</title>
        <authorList>
            <person name="Liu J."/>
        </authorList>
    </citation>
    <scope>NUCLEOTIDE SEQUENCE [LARGE SCALE GENOMIC DNA]</scope>
    <source>
        <strain evidence="1 2">HX-7-19</strain>
    </source>
</reference>
<sequence>MTLGAVTLACLRDAPPFRVEFAESGGEDLVIAFSSIGHDPARMPAPEFQSAARAGNRRALFIMDESRSWGLHPDFAPMLRTALAAARPARNRIAIGSSMGAVCALRAAHLAPLSAVLAIGPQSDLADPRWRHLTAGLPDPGPPMPVPGVWTILFHGLADDRAQAAGFPAAPGMDHLLFPGIPHSNLARHLRAAGVLQGLIDAACAGDRRRLLRIATSAGGVRRGKGMGL</sequence>
<name>A0A6M1TX20_9RHOB</name>
<dbReference type="Proteomes" id="UP000474758">
    <property type="component" value="Unassembled WGS sequence"/>
</dbReference>
<accession>A0A6M1TX20</accession>
<dbReference type="InterPro" id="IPR029058">
    <property type="entry name" value="AB_hydrolase_fold"/>
</dbReference>
<comment type="caution">
    <text evidence="1">The sequence shown here is derived from an EMBL/GenBank/DDBJ whole genome shotgun (WGS) entry which is preliminary data.</text>
</comment>
<evidence type="ECO:0000313" key="1">
    <source>
        <dbReference type="EMBL" id="NGQ90692.1"/>
    </source>
</evidence>
<organism evidence="1 2">
    <name type="scientific">Paragemmobacter kunshanensis</name>
    <dbReference type="NCBI Taxonomy" id="2583234"/>
    <lineage>
        <taxon>Bacteria</taxon>
        <taxon>Pseudomonadati</taxon>
        <taxon>Pseudomonadota</taxon>
        <taxon>Alphaproteobacteria</taxon>
        <taxon>Rhodobacterales</taxon>
        <taxon>Paracoccaceae</taxon>
        <taxon>Paragemmobacter</taxon>
    </lineage>
</organism>
<dbReference type="RefSeq" id="WP_165048439.1">
    <property type="nucleotide sequence ID" value="NZ_JAALFE010000005.1"/>
</dbReference>
<dbReference type="AlphaFoldDB" id="A0A6M1TX20"/>
<evidence type="ECO:0008006" key="3">
    <source>
        <dbReference type="Google" id="ProtNLM"/>
    </source>
</evidence>
<dbReference type="EMBL" id="JAALFE010000005">
    <property type="protein sequence ID" value="NGQ90692.1"/>
    <property type="molecule type" value="Genomic_DNA"/>
</dbReference>
<gene>
    <name evidence="1" type="ORF">G5V65_07260</name>
</gene>
<evidence type="ECO:0000313" key="2">
    <source>
        <dbReference type="Proteomes" id="UP000474758"/>
    </source>
</evidence>
<proteinExistence type="predicted"/>